<dbReference type="NCBIfam" id="NF045794">
    <property type="entry name" value="CsxC_fam"/>
    <property type="match status" value="1"/>
</dbReference>
<dbReference type="AlphaFoldDB" id="F6DQ59"/>
<dbReference type="OrthoDB" id="2381017at2"/>
<dbReference type="KEGG" id="dru:Desru_3803"/>
<dbReference type="InterPro" id="IPR057174">
    <property type="entry name" value="DUF7852"/>
</dbReference>
<feature type="domain" description="DUF7852" evidence="1">
    <location>
        <begin position="113"/>
        <end position="197"/>
    </location>
</feature>
<evidence type="ECO:0000313" key="3">
    <source>
        <dbReference type="Proteomes" id="UP000009234"/>
    </source>
</evidence>
<dbReference type="InterPro" id="IPR054845">
    <property type="entry name" value="Exosporium_prot_C"/>
</dbReference>
<sequence length="249" mass="28632">MDNCDLKCLEDCAQVHNVRTMACCPSKPIPVAKDTVKVPVVLAETKIQIDVEADIQLDQPAVEIKRIKKDVFLEQCELVLNSNKLFLKGYVRKNIEYVPVSLSSCKGGFCGYLRTCTVDVPFECATPIQFSNKPDFAVPRIDKEFEFEDDDDCCCDKKESDHFFTFEKFNEKPFCELVSATIFEEDIHLHPKKFKKQKFSKCFVGSYFDCFREKMVIFLKLKVLQNQQVQISNATKPAPKKKCRPFCGF</sequence>
<gene>
    <name evidence="2" type="ordered locus">Desru_3803</name>
</gene>
<dbReference type="Proteomes" id="UP000009234">
    <property type="component" value="Chromosome"/>
</dbReference>
<dbReference type="Pfam" id="PF25250">
    <property type="entry name" value="DUF7852"/>
    <property type="match status" value="2"/>
</dbReference>
<dbReference type="RefSeq" id="WP_013843748.1">
    <property type="nucleotide sequence ID" value="NC_015589.1"/>
</dbReference>
<proteinExistence type="predicted"/>
<dbReference type="eggNOG" id="ENOG502ZA1R">
    <property type="taxonomic scope" value="Bacteria"/>
</dbReference>
<dbReference type="HOGENOM" id="CLU_070018_0_0_9"/>
<feature type="domain" description="DUF7852" evidence="1">
    <location>
        <begin position="35"/>
        <end position="98"/>
    </location>
</feature>
<evidence type="ECO:0000313" key="2">
    <source>
        <dbReference type="EMBL" id="AEG62003.1"/>
    </source>
</evidence>
<keyword evidence="3" id="KW-1185">Reference proteome</keyword>
<accession>F6DQ59</accession>
<name>F6DQ59_DESRL</name>
<dbReference type="EMBL" id="CP002780">
    <property type="protein sequence ID" value="AEG62003.1"/>
    <property type="molecule type" value="Genomic_DNA"/>
</dbReference>
<organism evidence="2 3">
    <name type="scientific">Desulforamulus ruminis (strain ATCC 23193 / DSM 2154 / NCIMB 8452 / DL)</name>
    <name type="common">Desulfotomaculum ruminis</name>
    <dbReference type="NCBI Taxonomy" id="696281"/>
    <lineage>
        <taxon>Bacteria</taxon>
        <taxon>Bacillati</taxon>
        <taxon>Bacillota</taxon>
        <taxon>Clostridia</taxon>
        <taxon>Eubacteriales</taxon>
        <taxon>Peptococcaceae</taxon>
        <taxon>Desulforamulus</taxon>
    </lineage>
</organism>
<reference evidence="3" key="1">
    <citation type="submission" date="2011-05" db="EMBL/GenBank/DDBJ databases">
        <title>Complete sequence of Desulfotomaculum ruminis DSM 2154.</title>
        <authorList>
            <person name="Lucas S."/>
            <person name="Copeland A."/>
            <person name="Lapidus A."/>
            <person name="Cheng J.-F."/>
            <person name="Goodwin L."/>
            <person name="Pitluck S."/>
            <person name="Lu M."/>
            <person name="Detter J.C."/>
            <person name="Han C."/>
            <person name="Tapia R."/>
            <person name="Land M."/>
            <person name="Hauser L."/>
            <person name="Kyrpides N."/>
            <person name="Ivanova N."/>
            <person name="Mikhailova N."/>
            <person name="Pagani I."/>
            <person name="Stams A.J.M."/>
            <person name="Plugge C.M."/>
            <person name="Muyzer G."/>
            <person name="Kuever J."/>
            <person name="Parshina S.N."/>
            <person name="Ivanova A.E."/>
            <person name="Nazina T.N."/>
            <person name="Brambilla E."/>
            <person name="Spring S."/>
            <person name="Klenk H.-P."/>
            <person name="Woyke T."/>
        </authorList>
    </citation>
    <scope>NUCLEOTIDE SEQUENCE [LARGE SCALE GENOMIC DNA]</scope>
    <source>
        <strain evidence="3">ATCC 23193 / DSM 2154 / NCIB 8452 / DL</strain>
    </source>
</reference>
<dbReference type="STRING" id="696281.Desru_3803"/>
<protein>
    <recommendedName>
        <fullName evidence="1">DUF7852 domain-containing protein</fullName>
    </recommendedName>
</protein>
<reference evidence="2 3" key="2">
    <citation type="journal article" date="2012" name="Stand. Genomic Sci.">
        <title>Complete genome sequence of the sulfate-reducing firmicute Desulfotomaculum ruminis type strain (DL(T)).</title>
        <authorList>
            <person name="Spring S."/>
            <person name="Visser M."/>
            <person name="Lu M."/>
            <person name="Copeland A."/>
            <person name="Lapidus A."/>
            <person name="Lucas S."/>
            <person name="Cheng J.F."/>
            <person name="Han C."/>
            <person name="Tapia R."/>
            <person name="Goodwin L.A."/>
            <person name="Pitluck S."/>
            <person name="Ivanova N."/>
            <person name="Land M."/>
            <person name="Hauser L."/>
            <person name="Larimer F."/>
            <person name="Rohde M."/>
            <person name="Goker M."/>
            <person name="Detter J.C."/>
            <person name="Kyrpides N.C."/>
            <person name="Woyke T."/>
            <person name="Schaap P.J."/>
            <person name="Plugge C.M."/>
            <person name="Muyzer G."/>
            <person name="Kuever J."/>
            <person name="Pereira I.A."/>
            <person name="Parshina S.N."/>
            <person name="Bernier-Latmani R."/>
            <person name="Stams A.J."/>
            <person name="Klenk H.P."/>
        </authorList>
    </citation>
    <scope>NUCLEOTIDE SEQUENCE [LARGE SCALE GENOMIC DNA]</scope>
    <source>
        <strain evidence="3">ATCC 23193 / DSM 2154 / NCIB 8452 / DL</strain>
    </source>
</reference>
<evidence type="ECO:0000259" key="1">
    <source>
        <dbReference type="Pfam" id="PF25250"/>
    </source>
</evidence>